<evidence type="ECO:0000259" key="3">
    <source>
        <dbReference type="PROSITE" id="PS50965"/>
    </source>
</evidence>
<feature type="transmembrane region" description="Helical" evidence="2">
    <location>
        <begin position="162"/>
        <end position="180"/>
    </location>
</feature>
<dbReference type="InterPro" id="IPR011528">
    <property type="entry name" value="NERD"/>
</dbReference>
<accession>A0ABN2KZT9</accession>
<feature type="transmembrane region" description="Helical" evidence="2">
    <location>
        <begin position="138"/>
        <end position="155"/>
    </location>
</feature>
<sequence>MTTANSPEPPPNFGDEARSHLQDASVAARPGGAPVDDASGTEDDDDLFEELLRQRYPDPEHSPAPDRGSVPVTGVLTRDAADSAPRSVEGFFDYSRPNSLGAWARFLLPYPARLVLSAVWCVLAALLAIYFVFGPYDLVVPTWILAIAIAGGTVLSFKEVRFAALPAVIATPVCIVIALVENEVSRTKVIDLGWVCAWALIAVVFMLWDRPTRPRWADRPGSTYRDFGFRDETPEQVDERRGRADASLAAIRTQWRWGKPGAAIGAEGKFGDDGKTGAAGERQGADALDRLSQRPEVTIFHGLRFPGSERADIDHAVVSGNRVALVDSKAWKGGHYALSRDGAITRNGKHFAGGESNMPYAAARLQDRLLEELPVDVEVRSWVLMTSVGGHATVDNTGATDLRLATEDSVAGELDAWFGDDHFINADVVTHFIDQLI</sequence>
<reference evidence="4 5" key="1">
    <citation type="journal article" date="2019" name="Int. J. Syst. Evol. Microbiol.">
        <title>The Global Catalogue of Microorganisms (GCM) 10K type strain sequencing project: providing services to taxonomists for standard genome sequencing and annotation.</title>
        <authorList>
            <consortium name="The Broad Institute Genomics Platform"/>
            <consortium name="The Broad Institute Genome Sequencing Center for Infectious Disease"/>
            <person name="Wu L."/>
            <person name="Ma J."/>
        </authorList>
    </citation>
    <scope>NUCLEOTIDE SEQUENCE [LARGE SCALE GENOMIC DNA]</scope>
    <source>
        <strain evidence="4 5">JCM 15591</strain>
    </source>
</reference>
<keyword evidence="2" id="KW-0472">Membrane</keyword>
<evidence type="ECO:0000256" key="2">
    <source>
        <dbReference type="SAM" id="Phobius"/>
    </source>
</evidence>
<dbReference type="PROSITE" id="PS50965">
    <property type="entry name" value="NERD"/>
    <property type="match status" value="1"/>
</dbReference>
<name>A0ABN2KZT9_9MICO</name>
<keyword evidence="2" id="KW-1133">Transmembrane helix</keyword>
<keyword evidence="2" id="KW-0812">Transmembrane</keyword>
<dbReference type="Pfam" id="PF08378">
    <property type="entry name" value="NERD"/>
    <property type="match status" value="1"/>
</dbReference>
<evidence type="ECO:0000313" key="5">
    <source>
        <dbReference type="Proteomes" id="UP001501475"/>
    </source>
</evidence>
<protein>
    <recommendedName>
        <fullName evidence="3">NERD domain-containing protein</fullName>
    </recommendedName>
</protein>
<proteinExistence type="predicted"/>
<feature type="transmembrane region" description="Helical" evidence="2">
    <location>
        <begin position="114"/>
        <end position="132"/>
    </location>
</feature>
<feature type="region of interest" description="Disordered" evidence="1">
    <location>
        <begin position="1"/>
        <end position="72"/>
    </location>
</feature>
<gene>
    <name evidence="4" type="ORF">GCM10009810_29640</name>
</gene>
<keyword evidence="5" id="KW-1185">Reference proteome</keyword>
<feature type="domain" description="NERD" evidence="3">
    <location>
        <begin position="276"/>
        <end position="392"/>
    </location>
</feature>
<evidence type="ECO:0000256" key="1">
    <source>
        <dbReference type="SAM" id="MobiDB-lite"/>
    </source>
</evidence>
<dbReference type="RefSeq" id="WP_344067589.1">
    <property type="nucleotide sequence ID" value="NZ_BAAAPN010000059.1"/>
</dbReference>
<dbReference type="EMBL" id="BAAAPN010000059">
    <property type="protein sequence ID" value="GAA1769240.1"/>
    <property type="molecule type" value="Genomic_DNA"/>
</dbReference>
<feature type="transmembrane region" description="Helical" evidence="2">
    <location>
        <begin position="192"/>
        <end position="209"/>
    </location>
</feature>
<organism evidence="4 5">
    <name type="scientific">Nostocoides vanveenii</name>
    <dbReference type="NCBI Taxonomy" id="330835"/>
    <lineage>
        <taxon>Bacteria</taxon>
        <taxon>Bacillati</taxon>
        <taxon>Actinomycetota</taxon>
        <taxon>Actinomycetes</taxon>
        <taxon>Micrococcales</taxon>
        <taxon>Intrasporangiaceae</taxon>
        <taxon>Nostocoides</taxon>
    </lineage>
</organism>
<feature type="compositionally biased region" description="Basic and acidic residues" evidence="1">
    <location>
        <begin position="50"/>
        <end position="64"/>
    </location>
</feature>
<evidence type="ECO:0000313" key="4">
    <source>
        <dbReference type="EMBL" id="GAA1769240.1"/>
    </source>
</evidence>
<feature type="compositionally biased region" description="Acidic residues" evidence="1">
    <location>
        <begin position="39"/>
        <end position="49"/>
    </location>
</feature>
<dbReference type="Proteomes" id="UP001501475">
    <property type="component" value="Unassembled WGS sequence"/>
</dbReference>
<comment type="caution">
    <text evidence="4">The sequence shown here is derived from an EMBL/GenBank/DDBJ whole genome shotgun (WGS) entry which is preliminary data.</text>
</comment>